<evidence type="ECO:0000256" key="9">
    <source>
        <dbReference type="ARBA" id="ARBA00023136"/>
    </source>
</evidence>
<accession>A0A430Q9K2</accession>
<evidence type="ECO:0000256" key="7">
    <source>
        <dbReference type="ARBA" id="ARBA00022968"/>
    </source>
</evidence>
<keyword evidence="9 11" id="KW-0472">Membrane</keyword>
<keyword evidence="15" id="KW-1185">Reference proteome</keyword>
<feature type="non-terminal residue" evidence="14">
    <location>
        <position position="1"/>
    </location>
</feature>
<dbReference type="EC" id="2.4.1.-" evidence="11"/>
<sequence>LVRETMILIRGNRFVRRLSLYRCKLCMTIYVVVAVFFIIASLPNLPPRVVYTHPDELTDKELCSQPGSKVCCPKSEELDLTQYSSDTPTDFLNLLYEAQHVCEGSWKPQCVSSQKIAVIIPYREREKHLKLLLPRLHALLLRQNMPYYVFVIEQAGTTPFNRGLLFNVGVLHALDIDPDINCFIFHDVDHLPEKSENFYICDTELRHLSPAVDDFRYHPPFVNFAGGVAAMSKENIFKINGFPTRHWGWGSEDDEFSARGLIYNLKLTRPPEFIGRYKTPRHKKHSISIKHQSEFIKFRNYLHDGLSILIKKNFYQTWKLESIHKKINKIVFNHHHYNNIETFKIPSFFKECTRQNIFKQLNITNDSSIEIIHNLKQISLDNIQLLNYFSRDDLFIHFIFDPIDLYKQYKNLIKPKGNHTDESLWWFLHFYGWI</sequence>
<dbReference type="InterPro" id="IPR027995">
    <property type="entry name" value="Galactosyl_T_N"/>
</dbReference>
<evidence type="ECO:0000256" key="2">
    <source>
        <dbReference type="ARBA" id="ARBA00004922"/>
    </source>
</evidence>
<dbReference type="InterPro" id="IPR003859">
    <property type="entry name" value="Galactosyl_T"/>
</dbReference>
<evidence type="ECO:0000256" key="1">
    <source>
        <dbReference type="ARBA" id="ARBA00004606"/>
    </source>
</evidence>
<dbReference type="GO" id="GO:0006688">
    <property type="term" value="P:glycosphingolipid biosynthetic process"/>
    <property type="evidence" value="ECO:0007669"/>
    <property type="project" value="TreeGrafter"/>
</dbReference>
<feature type="domain" description="Galactosyltransferase N-terminal" evidence="13">
    <location>
        <begin position="101"/>
        <end position="202"/>
    </location>
</feature>
<dbReference type="STRING" id="6184.A0A430Q9K2"/>
<keyword evidence="10 11" id="KW-0325">Glycoprotein</keyword>
<comment type="caution">
    <text evidence="14">The sequence shown here is derived from an EMBL/GenBank/DDBJ whole genome shotgun (WGS) entry which is preliminary data.</text>
</comment>
<name>A0A430Q9K2_SCHBO</name>
<feature type="transmembrane region" description="Helical" evidence="11">
    <location>
        <begin position="21"/>
        <end position="42"/>
    </location>
</feature>
<feature type="domain" description="Galactosyltransferase C-terminal" evidence="12">
    <location>
        <begin position="206"/>
        <end position="283"/>
    </location>
</feature>
<reference evidence="14 15" key="1">
    <citation type="journal article" date="2019" name="PLoS Pathog.">
        <title>Genome sequence of the bovine parasite Schistosoma bovis Tanzania.</title>
        <authorList>
            <person name="Oey H."/>
            <person name="Zakrzewski M."/>
            <person name="Gobert G."/>
            <person name="Gravermann K."/>
            <person name="Stoye J."/>
            <person name="Jones M."/>
            <person name="Mcmanus D."/>
            <person name="Krause L."/>
        </authorList>
    </citation>
    <scope>NUCLEOTIDE SEQUENCE [LARGE SCALE GENOMIC DNA]</scope>
    <source>
        <strain evidence="14 15">TAN1997</strain>
    </source>
</reference>
<evidence type="ECO:0000256" key="3">
    <source>
        <dbReference type="ARBA" id="ARBA00005735"/>
    </source>
</evidence>
<dbReference type="PANTHER" id="PTHR19300:SF57">
    <property type="entry name" value="BETA-1,4-N-ACETYLGALACTOSAMINYLTRANSFERASE"/>
    <property type="match status" value="1"/>
</dbReference>
<organism evidence="14 15">
    <name type="scientific">Schistosoma bovis</name>
    <name type="common">Blood fluke</name>
    <dbReference type="NCBI Taxonomy" id="6184"/>
    <lineage>
        <taxon>Eukaryota</taxon>
        <taxon>Metazoa</taxon>
        <taxon>Spiralia</taxon>
        <taxon>Lophotrochozoa</taxon>
        <taxon>Platyhelminthes</taxon>
        <taxon>Trematoda</taxon>
        <taxon>Digenea</taxon>
        <taxon>Strigeidida</taxon>
        <taxon>Schistosomatoidea</taxon>
        <taxon>Schistosomatidae</taxon>
        <taxon>Schistosoma</taxon>
    </lineage>
</organism>
<dbReference type="GO" id="GO:0033842">
    <property type="term" value="F:N-acetyl-beta-glucosaminyl-derivative 4-beta-N-acetylgalactosaminyltransferase activity"/>
    <property type="evidence" value="ECO:0007669"/>
    <property type="project" value="TreeGrafter"/>
</dbReference>
<comment type="similarity">
    <text evidence="3 11">Belongs to the glycosyltransferase 7 family.</text>
</comment>
<dbReference type="InterPro" id="IPR029044">
    <property type="entry name" value="Nucleotide-diphossugar_trans"/>
</dbReference>
<evidence type="ECO:0000259" key="12">
    <source>
        <dbReference type="Pfam" id="PF02709"/>
    </source>
</evidence>
<dbReference type="UniPathway" id="UPA00378"/>
<dbReference type="PANTHER" id="PTHR19300">
    <property type="entry name" value="BETA-1,4-GALACTOSYLTRANSFERASE"/>
    <property type="match status" value="1"/>
</dbReference>
<dbReference type="GO" id="GO:0008378">
    <property type="term" value="F:galactosyltransferase activity"/>
    <property type="evidence" value="ECO:0007669"/>
    <property type="project" value="TreeGrafter"/>
</dbReference>
<dbReference type="PRINTS" id="PR02050">
    <property type="entry name" value="B14GALTRFASE"/>
</dbReference>
<dbReference type="GO" id="GO:0005975">
    <property type="term" value="P:carbohydrate metabolic process"/>
    <property type="evidence" value="ECO:0007669"/>
    <property type="project" value="InterPro"/>
</dbReference>
<dbReference type="InterPro" id="IPR027791">
    <property type="entry name" value="Galactosyl_T_C"/>
</dbReference>
<dbReference type="GO" id="GO:0016020">
    <property type="term" value="C:membrane"/>
    <property type="evidence" value="ECO:0007669"/>
    <property type="project" value="UniProtKB-SubCell"/>
</dbReference>
<keyword evidence="5 11" id="KW-0808">Transferase</keyword>
<evidence type="ECO:0000256" key="11">
    <source>
        <dbReference type="RuleBase" id="RU368121"/>
    </source>
</evidence>
<evidence type="ECO:0000256" key="4">
    <source>
        <dbReference type="ARBA" id="ARBA00022676"/>
    </source>
</evidence>
<dbReference type="AlphaFoldDB" id="A0A430Q9K2"/>
<dbReference type="Gene3D" id="3.90.550.10">
    <property type="entry name" value="Spore Coat Polysaccharide Biosynthesis Protein SpsA, Chain A"/>
    <property type="match status" value="1"/>
</dbReference>
<evidence type="ECO:0000256" key="8">
    <source>
        <dbReference type="ARBA" id="ARBA00022989"/>
    </source>
</evidence>
<comment type="subcellular location">
    <subcellularLocation>
        <location evidence="1">Membrane</location>
        <topology evidence="1">Single-pass type II membrane protein</topology>
    </subcellularLocation>
</comment>
<dbReference type="EMBL" id="QMKO01002193">
    <property type="protein sequence ID" value="RTG84381.1"/>
    <property type="molecule type" value="Genomic_DNA"/>
</dbReference>
<evidence type="ECO:0000259" key="13">
    <source>
        <dbReference type="Pfam" id="PF13733"/>
    </source>
</evidence>
<keyword evidence="7 11" id="KW-0735">Signal-anchor</keyword>
<dbReference type="GO" id="GO:0005794">
    <property type="term" value="C:Golgi apparatus"/>
    <property type="evidence" value="ECO:0007669"/>
    <property type="project" value="TreeGrafter"/>
</dbReference>
<protein>
    <recommendedName>
        <fullName evidence="11">Beta-1,4-galactosyltransferase</fullName>
        <ecNumber evidence="11">2.4.1.-</ecNumber>
    </recommendedName>
</protein>
<keyword evidence="6 11" id="KW-0812">Transmembrane</keyword>
<dbReference type="Proteomes" id="UP000290809">
    <property type="component" value="Unassembled WGS sequence"/>
</dbReference>
<keyword evidence="8 11" id="KW-1133">Transmembrane helix</keyword>
<dbReference type="SUPFAM" id="SSF53448">
    <property type="entry name" value="Nucleotide-diphospho-sugar transferases"/>
    <property type="match status" value="1"/>
</dbReference>
<comment type="pathway">
    <text evidence="2 11">Protein modification; protein glycosylation.</text>
</comment>
<comment type="function">
    <text evidence="11">Catalyses the transfer of galactose onto proteins or lipids.</text>
</comment>
<dbReference type="Pfam" id="PF13733">
    <property type="entry name" value="Glyco_transf_7N"/>
    <property type="match status" value="1"/>
</dbReference>
<keyword evidence="4 11" id="KW-0328">Glycosyltransferase</keyword>
<proteinExistence type="inferred from homology"/>
<evidence type="ECO:0000256" key="5">
    <source>
        <dbReference type="ARBA" id="ARBA00022679"/>
    </source>
</evidence>
<evidence type="ECO:0000313" key="14">
    <source>
        <dbReference type="EMBL" id="RTG84381.1"/>
    </source>
</evidence>
<dbReference type="Pfam" id="PF02709">
    <property type="entry name" value="Glyco_transf_7C"/>
    <property type="match status" value="1"/>
</dbReference>
<evidence type="ECO:0000256" key="6">
    <source>
        <dbReference type="ARBA" id="ARBA00022692"/>
    </source>
</evidence>
<gene>
    <name evidence="14" type="ORF">DC041_0009152</name>
</gene>
<evidence type="ECO:0000256" key="10">
    <source>
        <dbReference type="ARBA" id="ARBA00023180"/>
    </source>
</evidence>
<evidence type="ECO:0000313" key="15">
    <source>
        <dbReference type="Proteomes" id="UP000290809"/>
    </source>
</evidence>